<dbReference type="RefSeq" id="WP_119628136.1">
    <property type="nucleotide sequence ID" value="NZ_AP017928.1"/>
</dbReference>
<name>A0A286P3U9_9GAMM</name>
<dbReference type="EMBL" id="AP017928">
    <property type="protein sequence ID" value="BBA32321.1"/>
    <property type="molecule type" value="Genomic_DNA"/>
</dbReference>
<dbReference type="InterPro" id="IPR021026">
    <property type="entry name" value="Filamn_hemagglutn_DUF3739"/>
</dbReference>
<dbReference type="InterPro" id="IPR050909">
    <property type="entry name" value="Bact_Autotransporter_VF"/>
</dbReference>
<dbReference type="SUPFAM" id="SSF51126">
    <property type="entry name" value="Pectin lyase-like"/>
    <property type="match status" value="1"/>
</dbReference>
<organism evidence="3 4">
    <name type="scientific">Methylocaldum marinum</name>
    <dbReference type="NCBI Taxonomy" id="1432792"/>
    <lineage>
        <taxon>Bacteria</taxon>
        <taxon>Pseudomonadati</taxon>
        <taxon>Pseudomonadota</taxon>
        <taxon>Gammaproteobacteria</taxon>
        <taxon>Methylococcales</taxon>
        <taxon>Methylococcaceae</taxon>
        <taxon>Methylocaldum</taxon>
    </lineage>
</organism>
<evidence type="ECO:0000313" key="3">
    <source>
        <dbReference type="EMBL" id="BBA32321.1"/>
    </source>
</evidence>
<dbReference type="PANTHER" id="PTHR12338:SF5">
    <property type="entry name" value="ANTIGEN 43-RELATED"/>
    <property type="match status" value="1"/>
</dbReference>
<reference evidence="3 4" key="1">
    <citation type="submission" date="2016-12" db="EMBL/GenBank/DDBJ databases">
        <title>Genome sequencing of Methylocaldum marinum.</title>
        <authorList>
            <person name="Takeuchi M."/>
            <person name="Kamagata Y."/>
            <person name="Hiraoka S."/>
            <person name="Oshima K."/>
            <person name="Hattori M."/>
            <person name="Iwasaki W."/>
        </authorList>
    </citation>
    <scope>NUCLEOTIDE SEQUENCE [LARGE SCALE GENOMIC DNA]</scope>
    <source>
        <strain evidence="3 4">S8</strain>
    </source>
</reference>
<dbReference type="InterPro" id="IPR012334">
    <property type="entry name" value="Pectin_lyas_fold"/>
</dbReference>
<evidence type="ECO:0000259" key="2">
    <source>
        <dbReference type="SMART" id="SM00912"/>
    </source>
</evidence>
<sequence>MAKKANVTRRNSPTRPRLKPLAASIRVLVAGGAVWGAWPARAELPEAANVWASMGNATRQVVGNTMTINQQTDRAVLNWNRFNISEDSAVRFNQPASTSIALNRIYQNDPSRILGELTANGHIYLVNQNGFVFGRNSKVDANTLVATTLNITDEVLERGITKVIDQNGSAALTGSGQVYRLNEKGQPEKIKVEIESGAQIKTNSPNGRILIFAPSIENSGSVRADDGQVIMAAATDKVYLQEDKSDSSTGHLLVEVNTGGDVRNIGQIVAKRGNITLMGFAVNQEGLVSASTSVKVNGTVRLLAREKGGQPVRLDTAGYVLEANRTGRPNALNDGLDTVAKVTLGPNSLTEVTLDPQDGMAKDSAKQPQSRVEIMGRQVRLRENARIVAPHGEVDIAATAAPQNRQMNAPSYADTFTGEPDPVADAHVIMESGSSIDVSGVKHVPLPMESNLVDVELRSDQLRDAPLLKDSILFGKTVRVDARKGTPIADISGALALIERGIDERSTEGGEVNIYSAGDVVVAPGARIDVSGGSVQYQDGYLSTTHLVQNERLVEISDANPNIRPTRIFGTVEKVYTRWGVKKVWDIPGPFLPGRFEPGYVDGRAAGALNIGANRVFFAGELLARTEEGRYQRRIDERPDGGRLFIDLARFVNSPQKILFQNQTLPGVLASIANLIEGVSGVSDAGSEEQPAVISTDMLEAGGVRHVSVETNNAIDIPETAAVNLPDGGSLALKGGQVDVSGKIDIAGGTVDVSSVFQQRLVDLKGDIRLAGGAEIDVSGRWVNDLPLDRSAAFATGPVTVDGGTVRIKSEGNLTLDPDSAILADGGAWVDRDGNLVSGSGGEISLEAAGPDGSNLILGDEQGRPTLRAFGLDEGGVLSLTSNEAVVAASAPFRSPSDPLRPLWLPPAFFREGGFGRYEIRSNQNGVTVAEGTEIDLIGKTLLLKEDFANRSSARRLVSAGVATEETLPDFQRRPTDLTLALAQSLNQLGRPGASVTVGRDARIVADPGAEIVLSSDSSVFFDGGINAAGGHISLISTVPDDPNSSAFLPNKGVFLGANSNISVAGKILYTPNRLGWREGKVISGGTVDLRAERGFVVVQKGSVVDVTGGTGVFDVPQAKASGLGFTLEETPVATHSGSISVTASEGFVVDGTLKAAPTGAGAAGGILSLTLDTALRNEERPDAEIVGGGQRLYPSDPRVIEIRAGTASALPSGWKPGDDVPAEMWSEGRIAADTIKQGGFANIELRVSTLLNKSPIPKDEIRFKGDVTLAAQREIVLDAPVLSWAPQSASDRAEVSMSAPYLALGFSEDRRWENLAAPSLGPAALNASGSLVDLVGSTATKGFGNINLNSDGDIRLRGVRRLVEIKDETGQVVDRIRDFHGEFDTAANVSMAAAQIYPTTASTFRLAIAGNPEGTLTTRSRGESSPVLSAGGKVILDVPNFVHHGALKAPFGGIEVNSANGIILAPGSLLSVSGEGMTVPFGRLQGGQNWLYPWGGDFKLVFDDAPPDKVITLDGRTVEIAAGSVVDVSGGGDLYAFEFVPGPGGSSDYLDPLDPRVLSGEIDYQEKFAILPGLTGRYAPYDHNEFPASGLKAGDNIYLAGYGDLPEGEYTLLPAHYALLPGAYLVTAEPDNSGISAGEVRRRDDGVPIVAGYRGVAGTGIRDAVWSGFAIESGAAARLRSEYNETLASDFYRTRAATRETALPLLPGDAGQLSVAVQDRLVIEGALKAAADGGGRGGRLDIAADNLAIVPRRSDGATGSVVEIAADELSRFGAESILLGGFRRAQGGGFALDVKAGTVTVENGATLQGDDLILAAKEGVTVKSGGSVSSTGRSERAEAGLSVTGDSAVVRVSAGRQGGIARDGVAGASGFVALEGGALLRAEGSMLIDATKNTAGTSDNRLDGELQIDGGSLYLGADAISLGNAPGGTGGFLLSQDRLNAMRPEELILSSRSDVKVFGSVLVDTGALDVRGAGLTGFGAAGDRAVVRANRVSFSNPNGVEFDTAGTGTGLLTVESETISLGTGAFAFEGFASSSWSASGSLIGAGRGDFRFDGDLNISAPVISASSGTNTQLHVPDHRLIFTSPDSTSVASESGFGARWLAEADFVEFGGGIVMPGGTFELSGRTGVVLDPTARIDVSGVALDFPGVSDAFVPGGSVRLSSTEGFVSVSPGSTVDFSGAAGGGDAGSLSVKAPRGDVALGGSLSGGAAAGYVPGSIELAGLTFSQGLSLSGSFGAVDVRAGSGDLNVSGIVANVIELSADQGSVMLSGTLDASGRKGGRVLLAAGDDVHLLGGSAILARAAGAGEKGGRVILSTTDTDGDGLGRIRVDDGSVIDVSGAEGGEVTLRALQLDTNGDGTGDEVAVDPVGGTVVGAAVKQVEGVLVREDGDGEIDNADISAWAASTAAFMSHAVDIAARVGGGFDVMPGLDVTSSSDLALNTIWDFRDPSIWSYTGKPGTLTIRSEGNLTVAKSLTDGFAKGPIPGTSKQVNDLLQAGPSWSYRLIAGADVSAADFNKVMVVKKVVANVEESVGNFTVEADAKVRTGTGDIDIRAGGNLTLNGETAAIYTAGRPETDSRYGTLPASFVSSNFYGEYPVDGGDISIHVEGDINGAPTKQLFDWLVRTGSWQTRDQTELARPTAWALALDTIGTSQFVIPADALGFRQNVGALGGGDVDIRAGGSIFDLSVVIPTTGKQVGKLERVSRGQPVFSSNEVNIRGGGDLAVKAAGDVLGGVFYVASGEGGIMAGGQIAGGQQYTSGPLFALGDAKIEVQAGGDIEVGSIFNPTLLAERLRTDIVDTFFSTYSENSGITLSSLGGSVKLANDSAIVNSVYTTYSPIPSPLLSVSEAHALNVYPGSLSVRAWSGDIEIERPFVLFPQKLGTFELLAGKDIRSGSLKVGRVDVGQSDADPNLLPSAALPTGNYETGVLPLLNLTGNVHAPIPVHKDDPEPARIVAKEGDIVSSEGNPLFFHSPKPIYAEAGRDIRDVSFLIQNLRPNDVSVIKAGRDFRLLTDFIDRTTGALIPQIDNILKVAGPGNLYLLTGRDIDLGAAVGIETVGNRENPALPKAGTSLTLMAGLKEQPNYAGFTERYLAQSTDYRQELKRFMAARGFDVSGDDDSVLAAFRGMSLDHQLALLLDIYFTELRESGDAAAKAKAGGEADWERFYARGFDAIETLFSGKYQGDIKLFFSKIHTRAPADIRMLTPGGLINLGLSVKVAGQKSTDQLGVVTLQGGAIDMFADGDIQVNQSRAATLNGGDLTGWSSNGDIDAGAGSKADFAASKPKYKYDENGNRIPDEDPEISGNGIFTDAPSGVVGGAIHLATPRGVINAGEAGIRSAGDLTLAANAVIGADNISAGGQATGVPTAPAVVTPDLGAASAAAGVSKTAEQSTESMSDKDNENSARNNGNQNAALLSVDVVGFGDCSVGDVRSGKAGCS</sequence>
<dbReference type="InterPro" id="IPR011050">
    <property type="entry name" value="Pectin_lyase_fold/virulence"/>
</dbReference>
<gene>
    <name evidence="3" type="ORF">sS8_0353</name>
</gene>
<evidence type="ECO:0000313" key="4">
    <source>
        <dbReference type="Proteomes" id="UP000266313"/>
    </source>
</evidence>
<dbReference type="Pfam" id="PF12545">
    <property type="entry name" value="DUF3739"/>
    <property type="match status" value="1"/>
</dbReference>
<protein>
    <recommendedName>
        <fullName evidence="2">Filamentous haemagglutinin FhaB/tRNA nuclease CdiA-like TPS domain-containing protein</fullName>
    </recommendedName>
</protein>
<dbReference type="Gene3D" id="2.160.20.10">
    <property type="entry name" value="Single-stranded right-handed beta-helix, Pectin lyase-like"/>
    <property type="match status" value="2"/>
</dbReference>
<dbReference type="Pfam" id="PF05860">
    <property type="entry name" value="TPS"/>
    <property type="match status" value="1"/>
</dbReference>
<evidence type="ECO:0000256" key="1">
    <source>
        <dbReference type="SAM" id="MobiDB-lite"/>
    </source>
</evidence>
<dbReference type="NCBIfam" id="TIGR01901">
    <property type="entry name" value="adhes_NPXG"/>
    <property type="match status" value="1"/>
</dbReference>
<dbReference type="KEGG" id="mmai:sS8_0353"/>
<dbReference type="PANTHER" id="PTHR12338">
    <property type="entry name" value="AUTOTRANSPORTER"/>
    <property type="match status" value="1"/>
</dbReference>
<dbReference type="Proteomes" id="UP000266313">
    <property type="component" value="Chromosome"/>
</dbReference>
<proteinExistence type="predicted"/>
<accession>A0A286P3U9</accession>
<feature type="domain" description="Filamentous haemagglutinin FhaB/tRNA nuclease CdiA-like TPS" evidence="2">
    <location>
        <begin position="55"/>
        <end position="155"/>
    </location>
</feature>
<dbReference type="SMART" id="SM00912">
    <property type="entry name" value="Haemagg_act"/>
    <property type="match status" value="1"/>
</dbReference>
<keyword evidence="4" id="KW-1185">Reference proteome</keyword>
<feature type="region of interest" description="Disordered" evidence="1">
    <location>
        <begin position="3381"/>
        <end position="3410"/>
    </location>
</feature>
<dbReference type="OrthoDB" id="218680at2"/>
<dbReference type="InterPro" id="IPR008638">
    <property type="entry name" value="FhaB/CdiA-like_TPS"/>
</dbReference>